<reference evidence="4 5" key="1">
    <citation type="submission" date="2017-03" db="EMBL/GenBank/DDBJ databases">
        <title>Genomes of endolithic fungi from Antarctica.</title>
        <authorList>
            <person name="Coleine C."/>
            <person name="Masonjones S."/>
            <person name="Stajich J.E."/>
        </authorList>
    </citation>
    <scope>NUCLEOTIDE SEQUENCE [LARGE SCALE GENOMIC DNA]</scope>
    <source>
        <strain evidence="4 5">CCFEE 6314</strain>
    </source>
</reference>
<evidence type="ECO:0000313" key="5">
    <source>
        <dbReference type="Proteomes" id="UP000288859"/>
    </source>
</evidence>
<dbReference type="GO" id="GO:0006654">
    <property type="term" value="P:phosphatidic acid biosynthetic process"/>
    <property type="evidence" value="ECO:0007669"/>
    <property type="project" value="TreeGrafter"/>
</dbReference>
<dbReference type="InterPro" id="IPR036291">
    <property type="entry name" value="NAD(P)-bd_dom_sf"/>
</dbReference>
<evidence type="ECO:0000256" key="1">
    <source>
        <dbReference type="ARBA" id="ARBA00006484"/>
    </source>
</evidence>
<dbReference type="AlphaFoldDB" id="A0A438MYG1"/>
<dbReference type="PANTHER" id="PTHR44169:SF6">
    <property type="entry name" value="NADPH-DEPENDENT 1-ACYLDIHYDROXYACETONE PHOSPHATE REDUCTASE"/>
    <property type="match status" value="1"/>
</dbReference>
<evidence type="ECO:0008006" key="6">
    <source>
        <dbReference type="Google" id="ProtNLM"/>
    </source>
</evidence>
<comment type="caution">
    <text evidence="4">The sequence shown here is derived from an EMBL/GenBank/DDBJ whole genome shotgun (WGS) entry which is preliminary data.</text>
</comment>
<dbReference type="PANTHER" id="PTHR44169">
    <property type="entry name" value="NADPH-DEPENDENT 1-ACYLDIHYDROXYACETONE PHOSPHATE REDUCTASE"/>
    <property type="match status" value="1"/>
</dbReference>
<dbReference type="Pfam" id="PF00106">
    <property type="entry name" value="adh_short"/>
    <property type="match status" value="1"/>
</dbReference>
<organism evidence="4 5">
    <name type="scientific">Exophiala mesophila</name>
    <name type="common">Black yeast-like fungus</name>
    <dbReference type="NCBI Taxonomy" id="212818"/>
    <lineage>
        <taxon>Eukaryota</taxon>
        <taxon>Fungi</taxon>
        <taxon>Dikarya</taxon>
        <taxon>Ascomycota</taxon>
        <taxon>Pezizomycotina</taxon>
        <taxon>Eurotiomycetes</taxon>
        <taxon>Chaetothyriomycetidae</taxon>
        <taxon>Chaetothyriales</taxon>
        <taxon>Herpotrichiellaceae</taxon>
        <taxon>Exophiala</taxon>
    </lineage>
</organism>
<evidence type="ECO:0000313" key="4">
    <source>
        <dbReference type="EMBL" id="RVX68759.1"/>
    </source>
</evidence>
<proteinExistence type="inferred from homology"/>
<keyword evidence="2" id="KW-0560">Oxidoreductase</keyword>
<dbReference type="GO" id="GO:0019433">
    <property type="term" value="P:triglyceride catabolic process"/>
    <property type="evidence" value="ECO:0007669"/>
    <property type="project" value="TreeGrafter"/>
</dbReference>
<comment type="similarity">
    <text evidence="1 3">Belongs to the short-chain dehydrogenases/reductases (SDR) family.</text>
</comment>
<evidence type="ECO:0000256" key="2">
    <source>
        <dbReference type="ARBA" id="ARBA00023002"/>
    </source>
</evidence>
<dbReference type="SUPFAM" id="SSF51735">
    <property type="entry name" value="NAD(P)-binding Rossmann-fold domains"/>
    <property type="match status" value="1"/>
</dbReference>
<dbReference type="GO" id="GO:0005811">
    <property type="term" value="C:lipid droplet"/>
    <property type="evidence" value="ECO:0007669"/>
    <property type="project" value="TreeGrafter"/>
</dbReference>
<dbReference type="CDD" id="cd05374">
    <property type="entry name" value="17beta-HSD-like_SDR_c"/>
    <property type="match status" value="1"/>
</dbReference>
<sequence>MAPKTVLITGCSEGGIGYALAVAFAKRQLNVFATARDLTKMQSLSKYSNITLLALDVTDPTQIATVVEQVSTKTGGTLDYLVNNSGVLYIMPALDSDIEEGKKMFEVNFWGVLRMTQAFSPLLVAAKGTVVNIGSLLGYLYNPYLSIYNASKTALHAFDEPLRLELKPLNVKVLTVVTGAIETSIHVNAPGVKLPEKSFYRAVQNRLNALKTDEVKVKRTEAHVYAEKVVNDVLGGASGKTFRGSYSSIAKYATMYLPTFVTDSLLTQASDLDKVTVSVKNGK</sequence>
<dbReference type="InterPro" id="IPR002347">
    <property type="entry name" value="SDR_fam"/>
</dbReference>
<accession>A0A438MYG1</accession>
<dbReference type="PRINTS" id="PR00081">
    <property type="entry name" value="GDHRDH"/>
</dbReference>
<dbReference type="GO" id="GO:0004806">
    <property type="term" value="F:triacylglycerol lipase activity"/>
    <property type="evidence" value="ECO:0007669"/>
    <property type="project" value="TreeGrafter"/>
</dbReference>
<dbReference type="GO" id="GO:0005783">
    <property type="term" value="C:endoplasmic reticulum"/>
    <property type="evidence" value="ECO:0007669"/>
    <property type="project" value="TreeGrafter"/>
</dbReference>
<dbReference type="GO" id="GO:0000140">
    <property type="term" value="F:acylglycerone-phosphate reductase (NADP+) activity"/>
    <property type="evidence" value="ECO:0007669"/>
    <property type="project" value="TreeGrafter"/>
</dbReference>
<evidence type="ECO:0000256" key="3">
    <source>
        <dbReference type="RuleBase" id="RU000363"/>
    </source>
</evidence>
<dbReference type="Proteomes" id="UP000288859">
    <property type="component" value="Unassembled WGS sequence"/>
</dbReference>
<protein>
    <recommendedName>
        <fullName evidence="6">NAD(P)-binding protein</fullName>
    </recommendedName>
</protein>
<dbReference type="PRINTS" id="PR00080">
    <property type="entry name" value="SDRFAMILY"/>
</dbReference>
<gene>
    <name evidence="4" type="ORF">B0A52_07645</name>
</gene>
<dbReference type="VEuPathDB" id="FungiDB:PV10_06987"/>
<name>A0A438MYG1_EXOME</name>
<dbReference type="EMBL" id="NAJM01000035">
    <property type="protein sequence ID" value="RVX68759.1"/>
    <property type="molecule type" value="Genomic_DNA"/>
</dbReference>
<dbReference type="Gene3D" id="3.40.50.720">
    <property type="entry name" value="NAD(P)-binding Rossmann-like Domain"/>
    <property type="match status" value="1"/>
</dbReference>
<dbReference type="OrthoDB" id="2102561at2759"/>